<evidence type="ECO:0000313" key="1">
    <source>
        <dbReference type="EnsemblPlants" id="AET1Gv20519000.4"/>
    </source>
</evidence>
<reference evidence="2" key="1">
    <citation type="journal article" date="2014" name="Science">
        <title>Ancient hybridizations among the ancestral genomes of bread wheat.</title>
        <authorList>
            <consortium name="International Wheat Genome Sequencing Consortium,"/>
            <person name="Marcussen T."/>
            <person name="Sandve S.R."/>
            <person name="Heier L."/>
            <person name="Spannagl M."/>
            <person name="Pfeifer M."/>
            <person name="Jakobsen K.S."/>
            <person name="Wulff B.B."/>
            <person name="Steuernagel B."/>
            <person name="Mayer K.F."/>
            <person name="Olsen O.A."/>
        </authorList>
    </citation>
    <scope>NUCLEOTIDE SEQUENCE [LARGE SCALE GENOMIC DNA]</scope>
    <source>
        <strain evidence="2">cv. AL8/78</strain>
    </source>
</reference>
<name>A0A452YS87_AEGTS</name>
<organism evidence="1 2">
    <name type="scientific">Aegilops tauschii subsp. strangulata</name>
    <name type="common">Goatgrass</name>
    <dbReference type="NCBI Taxonomy" id="200361"/>
    <lineage>
        <taxon>Eukaryota</taxon>
        <taxon>Viridiplantae</taxon>
        <taxon>Streptophyta</taxon>
        <taxon>Embryophyta</taxon>
        <taxon>Tracheophyta</taxon>
        <taxon>Spermatophyta</taxon>
        <taxon>Magnoliopsida</taxon>
        <taxon>Liliopsida</taxon>
        <taxon>Poales</taxon>
        <taxon>Poaceae</taxon>
        <taxon>BOP clade</taxon>
        <taxon>Pooideae</taxon>
        <taxon>Triticodae</taxon>
        <taxon>Triticeae</taxon>
        <taxon>Triticinae</taxon>
        <taxon>Aegilops</taxon>
    </lineage>
</organism>
<evidence type="ECO:0000313" key="2">
    <source>
        <dbReference type="Proteomes" id="UP000015105"/>
    </source>
</evidence>
<accession>A0A452YS87</accession>
<keyword evidence="2" id="KW-1185">Reference proteome</keyword>
<reference evidence="1" key="4">
    <citation type="submission" date="2019-03" db="UniProtKB">
        <authorList>
            <consortium name="EnsemblPlants"/>
        </authorList>
    </citation>
    <scope>IDENTIFICATION</scope>
</reference>
<dbReference type="Gramene" id="AET1Gv20519000.4">
    <property type="protein sequence ID" value="AET1Gv20519000.4"/>
    <property type="gene ID" value="AET1Gv20519000"/>
</dbReference>
<reference evidence="1" key="3">
    <citation type="journal article" date="2017" name="Nature">
        <title>Genome sequence of the progenitor of the wheat D genome Aegilops tauschii.</title>
        <authorList>
            <person name="Luo M.C."/>
            <person name="Gu Y.Q."/>
            <person name="Puiu D."/>
            <person name="Wang H."/>
            <person name="Twardziok S.O."/>
            <person name="Deal K.R."/>
            <person name="Huo N."/>
            <person name="Zhu T."/>
            <person name="Wang L."/>
            <person name="Wang Y."/>
            <person name="McGuire P.E."/>
            <person name="Liu S."/>
            <person name="Long H."/>
            <person name="Ramasamy R.K."/>
            <person name="Rodriguez J.C."/>
            <person name="Van S.L."/>
            <person name="Yuan L."/>
            <person name="Wang Z."/>
            <person name="Xia Z."/>
            <person name="Xiao L."/>
            <person name="Anderson O.D."/>
            <person name="Ouyang S."/>
            <person name="Liang Y."/>
            <person name="Zimin A.V."/>
            <person name="Pertea G."/>
            <person name="Qi P."/>
            <person name="Bennetzen J.L."/>
            <person name="Dai X."/>
            <person name="Dawson M.W."/>
            <person name="Muller H.G."/>
            <person name="Kugler K."/>
            <person name="Rivarola-Duarte L."/>
            <person name="Spannagl M."/>
            <person name="Mayer K.F.X."/>
            <person name="Lu F.H."/>
            <person name="Bevan M.W."/>
            <person name="Leroy P."/>
            <person name="Li P."/>
            <person name="You F.M."/>
            <person name="Sun Q."/>
            <person name="Liu Z."/>
            <person name="Lyons E."/>
            <person name="Wicker T."/>
            <person name="Salzberg S.L."/>
            <person name="Devos K.M."/>
            <person name="Dvorak J."/>
        </authorList>
    </citation>
    <scope>NUCLEOTIDE SEQUENCE [LARGE SCALE GENOMIC DNA]</scope>
    <source>
        <strain evidence="1">cv. AL8/78</strain>
    </source>
</reference>
<sequence length="115" mass="13279">TLHLRFVRSSVLMDGRIPRGRWEKIGSFLVGCRGRRDLRCSSVPAEAEAPPGRRKWRRSGRGYWFQSLHGREGSGFQFFPVIDAMCVSFFRSIRYYYHGGVIGTAQIMADRKDCF</sequence>
<protein>
    <submittedName>
        <fullName evidence="1">Uncharacterized protein</fullName>
    </submittedName>
</protein>
<proteinExistence type="predicted"/>
<reference evidence="1" key="5">
    <citation type="journal article" date="2021" name="G3 (Bethesda)">
        <title>Aegilops tauschii genome assembly Aet v5.0 features greater sequence contiguity and improved annotation.</title>
        <authorList>
            <person name="Wang L."/>
            <person name="Zhu T."/>
            <person name="Rodriguez J.C."/>
            <person name="Deal K.R."/>
            <person name="Dubcovsky J."/>
            <person name="McGuire P.E."/>
            <person name="Lux T."/>
            <person name="Spannagl M."/>
            <person name="Mayer K.F.X."/>
            <person name="Baldrich P."/>
            <person name="Meyers B.C."/>
            <person name="Huo N."/>
            <person name="Gu Y.Q."/>
            <person name="Zhou H."/>
            <person name="Devos K.M."/>
            <person name="Bennetzen J.L."/>
            <person name="Unver T."/>
            <person name="Budak H."/>
            <person name="Gulick P.J."/>
            <person name="Galiba G."/>
            <person name="Kalapos B."/>
            <person name="Nelson D.R."/>
            <person name="Li P."/>
            <person name="You F.M."/>
            <person name="Luo M.C."/>
            <person name="Dvorak J."/>
        </authorList>
    </citation>
    <scope>NUCLEOTIDE SEQUENCE [LARGE SCALE GENOMIC DNA]</scope>
    <source>
        <strain evidence="1">cv. AL8/78</strain>
    </source>
</reference>
<dbReference type="Proteomes" id="UP000015105">
    <property type="component" value="Chromosome 1D"/>
</dbReference>
<dbReference type="EnsemblPlants" id="AET1Gv20519000.4">
    <property type="protein sequence ID" value="AET1Gv20519000.4"/>
    <property type="gene ID" value="AET1Gv20519000"/>
</dbReference>
<reference evidence="2" key="2">
    <citation type="journal article" date="2017" name="Nat. Plants">
        <title>The Aegilops tauschii genome reveals multiple impacts of transposons.</title>
        <authorList>
            <person name="Zhao G."/>
            <person name="Zou C."/>
            <person name="Li K."/>
            <person name="Wang K."/>
            <person name="Li T."/>
            <person name="Gao L."/>
            <person name="Zhang X."/>
            <person name="Wang H."/>
            <person name="Yang Z."/>
            <person name="Liu X."/>
            <person name="Jiang W."/>
            <person name="Mao L."/>
            <person name="Kong X."/>
            <person name="Jiao Y."/>
            <person name="Jia J."/>
        </authorList>
    </citation>
    <scope>NUCLEOTIDE SEQUENCE [LARGE SCALE GENOMIC DNA]</scope>
    <source>
        <strain evidence="2">cv. AL8/78</strain>
    </source>
</reference>
<dbReference type="AlphaFoldDB" id="A0A452YS87"/>